<protein>
    <submittedName>
        <fullName evidence="1">Uncharacterized protein</fullName>
    </submittedName>
</protein>
<dbReference type="AlphaFoldDB" id="A0A151AH97"/>
<gene>
    <name evidence="1" type="ORF">HAPAU_19150</name>
</gene>
<dbReference type="EMBL" id="LTAZ01000004">
    <property type="protein sequence ID" value="KYH26807.1"/>
    <property type="molecule type" value="Genomic_DNA"/>
</dbReference>
<dbReference type="Pfam" id="PF20127">
    <property type="entry name" value="DUF6517"/>
    <property type="match status" value="1"/>
</dbReference>
<dbReference type="PROSITE" id="PS51257">
    <property type="entry name" value="PROKAR_LIPOPROTEIN"/>
    <property type="match status" value="1"/>
</dbReference>
<dbReference type="RefSeq" id="WP_066381820.1">
    <property type="nucleotide sequence ID" value="NZ_LTAZ01000004.1"/>
</dbReference>
<sequence length="215" mass="22997">MNYTRRAFGAGVLAGLAGTAGCLGFVRGEDALAFEAVGVRPSDGTLAETGYRHTSTETEPLSETIEIGNTTRELELENVVVECDRGVDLGVLGTVRAATFIAFAAPQFEVLGRTFHPGERVDPRRIATELGSNYDDLSIGEEVAQWELTVFDETADVSTFEGRAAVGGTELDVHAHVGTATNDEDFVIFVGAHPRRLKGERTRVATLAESLAPLE</sequence>
<evidence type="ECO:0000313" key="1">
    <source>
        <dbReference type="EMBL" id="KYH26807.1"/>
    </source>
</evidence>
<dbReference type="Proteomes" id="UP000075321">
    <property type="component" value="Unassembled WGS sequence"/>
</dbReference>
<keyword evidence="2" id="KW-1185">Reference proteome</keyword>
<dbReference type="InterPro" id="IPR045396">
    <property type="entry name" value="DUF6517"/>
</dbReference>
<dbReference type="OrthoDB" id="205286at2157"/>
<organism evidence="1 2">
    <name type="scientific">Halalkalicoccus paucihalophilus</name>
    <dbReference type="NCBI Taxonomy" id="1008153"/>
    <lineage>
        <taxon>Archaea</taxon>
        <taxon>Methanobacteriati</taxon>
        <taxon>Methanobacteriota</taxon>
        <taxon>Stenosarchaea group</taxon>
        <taxon>Halobacteria</taxon>
        <taxon>Halobacteriales</taxon>
        <taxon>Halococcaceae</taxon>
        <taxon>Halalkalicoccus</taxon>
    </lineage>
</organism>
<evidence type="ECO:0000313" key="2">
    <source>
        <dbReference type="Proteomes" id="UP000075321"/>
    </source>
</evidence>
<proteinExistence type="predicted"/>
<reference evidence="1 2" key="1">
    <citation type="submission" date="2016-02" db="EMBL/GenBank/DDBJ databases">
        <title>Genome sequence of Halalkalicoccus paucihalophilus DSM 24557.</title>
        <authorList>
            <person name="Poehlein A."/>
            <person name="Daniel R."/>
        </authorList>
    </citation>
    <scope>NUCLEOTIDE SEQUENCE [LARGE SCALE GENOMIC DNA]</scope>
    <source>
        <strain evidence="1 2">DSM 24557</strain>
    </source>
</reference>
<comment type="caution">
    <text evidence="1">The sequence shown here is derived from an EMBL/GenBank/DDBJ whole genome shotgun (WGS) entry which is preliminary data.</text>
</comment>
<accession>A0A151AH97</accession>
<dbReference type="PATRIC" id="fig|1008153.3.peg.1945"/>
<name>A0A151AH97_9EURY</name>